<dbReference type="EMBL" id="UINC01153769">
    <property type="protein sequence ID" value="SVD48670.1"/>
    <property type="molecule type" value="Genomic_DNA"/>
</dbReference>
<evidence type="ECO:0000313" key="1">
    <source>
        <dbReference type="EMBL" id="SVD48670.1"/>
    </source>
</evidence>
<organism evidence="1">
    <name type="scientific">marine metagenome</name>
    <dbReference type="NCBI Taxonomy" id="408172"/>
    <lineage>
        <taxon>unclassified sequences</taxon>
        <taxon>metagenomes</taxon>
        <taxon>ecological metagenomes</taxon>
    </lineage>
</organism>
<proteinExistence type="predicted"/>
<accession>A0A382VQM2</accession>
<name>A0A382VQM2_9ZZZZ</name>
<feature type="non-terminal residue" evidence="1">
    <location>
        <position position="56"/>
    </location>
</feature>
<gene>
    <name evidence="1" type="ORF">METZ01_LOCUS401524</name>
</gene>
<dbReference type="AlphaFoldDB" id="A0A382VQM2"/>
<sequence>MFEKIYNNSIIEKPKFTLLILAVLLLSFGYFAKDFQLDASSDTLLLENDPDLKYLR</sequence>
<protein>
    <submittedName>
        <fullName evidence="1">Uncharacterized protein</fullName>
    </submittedName>
</protein>
<reference evidence="1" key="1">
    <citation type="submission" date="2018-05" db="EMBL/GenBank/DDBJ databases">
        <authorList>
            <person name="Lanie J.A."/>
            <person name="Ng W.-L."/>
            <person name="Kazmierczak K.M."/>
            <person name="Andrzejewski T.M."/>
            <person name="Davidsen T.M."/>
            <person name="Wayne K.J."/>
            <person name="Tettelin H."/>
            <person name="Glass J.I."/>
            <person name="Rusch D."/>
            <person name="Podicherti R."/>
            <person name="Tsui H.-C.T."/>
            <person name="Winkler M.E."/>
        </authorList>
    </citation>
    <scope>NUCLEOTIDE SEQUENCE</scope>
</reference>